<evidence type="ECO:0000256" key="2">
    <source>
        <dbReference type="ARBA" id="ARBA00023125"/>
    </source>
</evidence>
<dbReference type="PROSITE" id="PS00356">
    <property type="entry name" value="HTH_LACI_1"/>
    <property type="match status" value="1"/>
</dbReference>
<dbReference type="PANTHER" id="PTHR30146">
    <property type="entry name" value="LACI-RELATED TRANSCRIPTIONAL REPRESSOR"/>
    <property type="match status" value="1"/>
</dbReference>
<keyword evidence="3" id="KW-0804">Transcription</keyword>
<evidence type="ECO:0000313" key="6">
    <source>
        <dbReference type="EMBL" id="OLF13551.1"/>
    </source>
</evidence>
<dbReference type="SUPFAM" id="SSF47413">
    <property type="entry name" value="lambda repressor-like DNA-binding domains"/>
    <property type="match status" value="1"/>
</dbReference>
<name>A0A1Q8CGN2_9PSEU</name>
<sequence length="351" mass="37619">MSAPGRERAGGEDSPPRRRPTIGDVARAAGVSPSTASRALTGQGYAAAPVKARVLAAADRLGYVPDEFARSLKRRTNRLVGVVISDLRNQFYADLAAGIEQVLCAAGYQMVLVNDDGDTDRELAGVRTLLAMRVPGTIVTPLSPEAAALLTTQGVHVVEVDRQMAHDRCDAVLVDSEHGARMATAHLLELGHRRIAFVIDELEWTTGVGRLAGYQQALRDHEVGFDPELVVRVGFGEGSAAAATAALLAAHPEVTAVFAANNLMAEAVWQELRRGGRRVPDDISLVAFDDLPWMTMVQPGVSAVSQPVVDMGARAAELLLARLSGELRGEPRTVWLEPRFERRGSTRPLAS</sequence>
<dbReference type="InterPro" id="IPR000843">
    <property type="entry name" value="HTH_LacI"/>
</dbReference>
<dbReference type="GO" id="GO:0003700">
    <property type="term" value="F:DNA-binding transcription factor activity"/>
    <property type="evidence" value="ECO:0007669"/>
    <property type="project" value="TreeGrafter"/>
</dbReference>
<reference evidence="6 7" key="1">
    <citation type="submission" date="2016-12" db="EMBL/GenBank/DDBJ databases">
        <title>The draft genome sequence of Actinophytocola sp. 11-183.</title>
        <authorList>
            <person name="Wang W."/>
            <person name="Yuan L."/>
        </authorList>
    </citation>
    <scope>NUCLEOTIDE SEQUENCE [LARGE SCALE GENOMIC DNA]</scope>
    <source>
        <strain evidence="6 7">11-183</strain>
    </source>
</reference>
<dbReference type="Pfam" id="PF13377">
    <property type="entry name" value="Peripla_BP_3"/>
    <property type="match status" value="1"/>
</dbReference>
<proteinExistence type="predicted"/>
<dbReference type="CDD" id="cd06267">
    <property type="entry name" value="PBP1_LacI_sugar_binding-like"/>
    <property type="match status" value="1"/>
</dbReference>
<dbReference type="Gene3D" id="1.10.260.40">
    <property type="entry name" value="lambda repressor-like DNA-binding domains"/>
    <property type="match status" value="1"/>
</dbReference>
<dbReference type="EMBL" id="MSIE01000054">
    <property type="protein sequence ID" value="OLF13551.1"/>
    <property type="molecule type" value="Genomic_DNA"/>
</dbReference>
<dbReference type="PROSITE" id="PS50932">
    <property type="entry name" value="HTH_LACI_2"/>
    <property type="match status" value="1"/>
</dbReference>
<dbReference type="InterPro" id="IPR010982">
    <property type="entry name" value="Lambda_DNA-bd_dom_sf"/>
</dbReference>
<dbReference type="CDD" id="cd01392">
    <property type="entry name" value="HTH_LacI"/>
    <property type="match status" value="1"/>
</dbReference>
<gene>
    <name evidence="6" type="ORF">BU204_26765</name>
</gene>
<evidence type="ECO:0000256" key="3">
    <source>
        <dbReference type="ARBA" id="ARBA00023163"/>
    </source>
</evidence>
<dbReference type="OrthoDB" id="37081at2"/>
<organism evidence="6 7">
    <name type="scientific">Actinophytocola xanthii</name>
    <dbReference type="NCBI Taxonomy" id="1912961"/>
    <lineage>
        <taxon>Bacteria</taxon>
        <taxon>Bacillati</taxon>
        <taxon>Actinomycetota</taxon>
        <taxon>Actinomycetes</taxon>
        <taxon>Pseudonocardiales</taxon>
        <taxon>Pseudonocardiaceae</taxon>
    </lineage>
</organism>
<dbReference type="SUPFAM" id="SSF53822">
    <property type="entry name" value="Periplasmic binding protein-like I"/>
    <property type="match status" value="1"/>
</dbReference>
<dbReference type="Pfam" id="PF00356">
    <property type="entry name" value="LacI"/>
    <property type="match status" value="1"/>
</dbReference>
<dbReference type="SMART" id="SM00354">
    <property type="entry name" value="HTH_LACI"/>
    <property type="match status" value="1"/>
</dbReference>
<keyword evidence="1" id="KW-0805">Transcription regulation</keyword>
<dbReference type="Gene3D" id="3.40.50.2300">
    <property type="match status" value="2"/>
</dbReference>
<keyword evidence="7" id="KW-1185">Reference proteome</keyword>
<keyword evidence="2" id="KW-0238">DNA-binding</keyword>
<dbReference type="STRING" id="1912961.BU204_26765"/>
<accession>A0A1Q8CGN2</accession>
<feature type="domain" description="HTH lacI-type" evidence="5">
    <location>
        <begin position="20"/>
        <end position="74"/>
    </location>
</feature>
<evidence type="ECO:0000256" key="1">
    <source>
        <dbReference type="ARBA" id="ARBA00023015"/>
    </source>
</evidence>
<dbReference type="PANTHER" id="PTHR30146:SF109">
    <property type="entry name" value="HTH-TYPE TRANSCRIPTIONAL REGULATOR GALS"/>
    <property type="match status" value="1"/>
</dbReference>
<dbReference type="GO" id="GO:0000976">
    <property type="term" value="F:transcription cis-regulatory region binding"/>
    <property type="evidence" value="ECO:0007669"/>
    <property type="project" value="TreeGrafter"/>
</dbReference>
<comment type="caution">
    <text evidence="6">The sequence shown here is derived from an EMBL/GenBank/DDBJ whole genome shotgun (WGS) entry which is preliminary data.</text>
</comment>
<dbReference type="Proteomes" id="UP000185596">
    <property type="component" value="Unassembled WGS sequence"/>
</dbReference>
<feature type="region of interest" description="Disordered" evidence="4">
    <location>
        <begin position="1"/>
        <end position="25"/>
    </location>
</feature>
<evidence type="ECO:0000259" key="5">
    <source>
        <dbReference type="PROSITE" id="PS50932"/>
    </source>
</evidence>
<dbReference type="InterPro" id="IPR046335">
    <property type="entry name" value="LacI/GalR-like_sensor"/>
</dbReference>
<dbReference type="InterPro" id="IPR028082">
    <property type="entry name" value="Peripla_BP_I"/>
</dbReference>
<evidence type="ECO:0000313" key="7">
    <source>
        <dbReference type="Proteomes" id="UP000185596"/>
    </source>
</evidence>
<dbReference type="AlphaFoldDB" id="A0A1Q8CGN2"/>
<feature type="compositionally biased region" description="Basic and acidic residues" evidence="4">
    <location>
        <begin position="1"/>
        <end position="16"/>
    </location>
</feature>
<evidence type="ECO:0000256" key="4">
    <source>
        <dbReference type="SAM" id="MobiDB-lite"/>
    </source>
</evidence>
<protein>
    <recommendedName>
        <fullName evidence="5">HTH lacI-type domain-containing protein</fullName>
    </recommendedName>
</protein>